<dbReference type="AlphaFoldDB" id="A0A520XAV4"/>
<accession>A0A520XAV4</accession>
<sequence length="217" mass="25713">METRAKYPFKFYTRLTLPQLTGIYALNLKELLDGIKNADDSIIYYHTHHYLMQHHYVVPDAPNDFAHWIIHTLGEKLLGEEISSIDMFNYTSMTDYKQELIKRLSAFISKDSKTRKVEINERFNFMKAATFVMSTGKEAYTLKEFGDILRNITIFSVYYHFFESHFRLGSGLDDFSVWIRSELKLPDLSLKIQNLDPYSVTMDRLKEQIIRYTEKYI</sequence>
<dbReference type="Pfam" id="PF19027">
    <property type="entry name" value="DUF5752"/>
    <property type="match status" value="1"/>
</dbReference>
<evidence type="ECO:0000313" key="1">
    <source>
        <dbReference type="EMBL" id="RZV38340.1"/>
    </source>
</evidence>
<protein>
    <submittedName>
        <fullName evidence="1">Uncharacterized protein</fullName>
    </submittedName>
</protein>
<gene>
    <name evidence="1" type="ORF">EVJ48_07255</name>
</gene>
<name>A0A520XAV4_9DELT</name>
<dbReference type="Proteomes" id="UP000322454">
    <property type="component" value="Unassembled WGS sequence"/>
</dbReference>
<evidence type="ECO:0000313" key="2">
    <source>
        <dbReference type="Proteomes" id="UP000322454"/>
    </source>
</evidence>
<organism evidence="1 2">
    <name type="scientific">Candidatus Acidulodesulfobacterium acidiphilum</name>
    <dbReference type="NCBI Taxonomy" id="2597224"/>
    <lineage>
        <taxon>Bacteria</taxon>
        <taxon>Deltaproteobacteria</taxon>
        <taxon>Candidatus Acidulodesulfobacterales</taxon>
        <taxon>Candidatus Acidulodesulfobacterium</taxon>
    </lineage>
</organism>
<reference evidence="1 2" key="1">
    <citation type="submission" date="2019-01" db="EMBL/GenBank/DDBJ databases">
        <title>Insights into ecological role of a new deltaproteobacterial order Candidatus Sinidesulfobacterales (Sva0485) by metagenomics and metatranscriptomics.</title>
        <authorList>
            <person name="Tan S."/>
            <person name="Liu J."/>
            <person name="Fang Y."/>
            <person name="Hedlund B."/>
            <person name="Lian Z.-H."/>
            <person name="Huang L.-Y."/>
            <person name="Li J.-T."/>
            <person name="Huang L.-N."/>
            <person name="Li W.-J."/>
            <person name="Jiang H.-C."/>
            <person name="Dong H.-L."/>
            <person name="Shu W.-S."/>
        </authorList>
    </citation>
    <scope>NUCLEOTIDE SEQUENCE [LARGE SCALE GENOMIC DNA]</scope>
    <source>
        <strain evidence="1">AP4</strain>
    </source>
</reference>
<dbReference type="InterPro" id="IPR044036">
    <property type="entry name" value="DUF5752"/>
</dbReference>
<proteinExistence type="predicted"/>
<dbReference type="EMBL" id="SHMQ01000020">
    <property type="protein sequence ID" value="RZV38340.1"/>
    <property type="molecule type" value="Genomic_DNA"/>
</dbReference>
<comment type="caution">
    <text evidence="1">The sequence shown here is derived from an EMBL/GenBank/DDBJ whole genome shotgun (WGS) entry which is preliminary data.</text>
</comment>